<feature type="transmembrane region" description="Helical" evidence="1">
    <location>
        <begin position="67"/>
        <end position="85"/>
    </location>
</feature>
<evidence type="ECO:0000313" key="3">
    <source>
        <dbReference type="Proteomes" id="UP000195514"/>
    </source>
</evidence>
<keyword evidence="1" id="KW-0812">Transmembrane</keyword>
<sequence>MNMPELVWGVVGFLLTVMILSYFIGDNFFFRLAAYLFVGVTAGFLTVLIARQILWPYLLQPLLGGTTYQRLWVLIPLLLSLMLILSQISQLRALGRIPLAFLAGLTAALVIGGSVFGTMIPQMRAVVIDFRPAAWRIESRSPWMHTVDAVVMLIGVIGTLSYFHFGSRFKRKTDSSDHSRPRLLQALAHIGEVFIGLALGAVFAGIFSSALLAMIDRIAFLGGWIARWVGGG</sequence>
<proteinExistence type="predicted"/>
<feature type="transmembrane region" description="Helical" evidence="1">
    <location>
        <begin position="97"/>
        <end position="123"/>
    </location>
</feature>
<protein>
    <submittedName>
        <fullName evidence="2">Uncharacterized protein</fullName>
    </submittedName>
</protein>
<feature type="transmembrane region" description="Helical" evidence="1">
    <location>
        <begin position="143"/>
        <end position="165"/>
    </location>
</feature>
<keyword evidence="1" id="KW-1133">Transmembrane helix</keyword>
<evidence type="ECO:0000256" key="1">
    <source>
        <dbReference type="SAM" id="Phobius"/>
    </source>
</evidence>
<gene>
    <name evidence="2" type="ORF">CFX1CAM_2024</name>
</gene>
<name>A0A1Y6K924_9CHLR</name>
<evidence type="ECO:0000313" key="2">
    <source>
        <dbReference type="EMBL" id="SMX55089.1"/>
    </source>
</evidence>
<feature type="transmembrane region" description="Helical" evidence="1">
    <location>
        <begin position="32"/>
        <end position="55"/>
    </location>
</feature>
<organism evidence="2 3">
    <name type="scientific">Candidatus Brevifilum fermentans</name>
    <dbReference type="NCBI Taxonomy" id="1986204"/>
    <lineage>
        <taxon>Bacteria</taxon>
        <taxon>Bacillati</taxon>
        <taxon>Chloroflexota</taxon>
        <taxon>Anaerolineae</taxon>
        <taxon>Anaerolineales</taxon>
        <taxon>Anaerolineaceae</taxon>
        <taxon>Candidatus Brevifilum</taxon>
    </lineage>
</organism>
<reference evidence="3" key="1">
    <citation type="submission" date="2017-05" db="EMBL/GenBank/DDBJ databases">
        <authorList>
            <person name="Kirkegaard R."/>
            <person name="Mcilroy J S."/>
        </authorList>
    </citation>
    <scope>NUCLEOTIDE SEQUENCE [LARGE SCALE GENOMIC DNA]</scope>
</reference>
<keyword evidence="3" id="KW-1185">Reference proteome</keyword>
<dbReference type="KEGG" id="abat:CFX1CAM_2024"/>
<keyword evidence="1" id="KW-0472">Membrane</keyword>
<accession>A0A1Y6K924</accession>
<dbReference type="Proteomes" id="UP000195514">
    <property type="component" value="Chromosome I"/>
</dbReference>
<dbReference type="AlphaFoldDB" id="A0A1Y6K924"/>
<dbReference type="EMBL" id="LT859958">
    <property type="protein sequence ID" value="SMX55089.1"/>
    <property type="molecule type" value="Genomic_DNA"/>
</dbReference>
<feature type="transmembrane region" description="Helical" evidence="1">
    <location>
        <begin position="6"/>
        <end position="25"/>
    </location>
</feature>
<feature type="transmembrane region" description="Helical" evidence="1">
    <location>
        <begin position="186"/>
        <end position="215"/>
    </location>
</feature>